<evidence type="ECO:0000313" key="3">
    <source>
        <dbReference type="Proteomes" id="UP001206925"/>
    </source>
</evidence>
<name>A0AAD5C5Q2_AMBAR</name>
<dbReference type="AlphaFoldDB" id="A0AAD5C5Q2"/>
<gene>
    <name evidence="2" type="ORF">M8C21_014677</name>
</gene>
<sequence length="52" mass="6207">MVFNTIMVMFCFCLVREQRMLFEPLIITSALSCFVGCLFPRCCRLTWLYLMD</sequence>
<feature type="transmembrane region" description="Helical" evidence="1">
    <location>
        <begin position="20"/>
        <end position="39"/>
    </location>
</feature>
<evidence type="ECO:0000256" key="1">
    <source>
        <dbReference type="SAM" id="Phobius"/>
    </source>
</evidence>
<keyword evidence="3" id="KW-1185">Reference proteome</keyword>
<dbReference type="Proteomes" id="UP001206925">
    <property type="component" value="Unassembled WGS sequence"/>
</dbReference>
<comment type="caution">
    <text evidence="2">The sequence shown here is derived from an EMBL/GenBank/DDBJ whole genome shotgun (WGS) entry which is preliminary data.</text>
</comment>
<keyword evidence="1" id="KW-0472">Membrane</keyword>
<reference evidence="2" key="1">
    <citation type="submission" date="2022-06" db="EMBL/GenBank/DDBJ databases">
        <title>Uncovering the hologenomic basis of an extraordinary plant invasion.</title>
        <authorList>
            <person name="Bieker V.C."/>
            <person name="Martin M.D."/>
            <person name="Gilbert T."/>
            <person name="Hodgins K."/>
            <person name="Battlay P."/>
            <person name="Petersen B."/>
            <person name="Wilson J."/>
        </authorList>
    </citation>
    <scope>NUCLEOTIDE SEQUENCE</scope>
    <source>
        <strain evidence="2">AA19_3_7</strain>
        <tissue evidence="2">Leaf</tissue>
    </source>
</reference>
<accession>A0AAD5C5Q2</accession>
<dbReference type="EMBL" id="JAMZMK010009528">
    <property type="protein sequence ID" value="KAI7735215.1"/>
    <property type="molecule type" value="Genomic_DNA"/>
</dbReference>
<keyword evidence="1" id="KW-1133">Transmembrane helix</keyword>
<protein>
    <submittedName>
        <fullName evidence="2">Uncharacterized protein</fullName>
    </submittedName>
</protein>
<proteinExistence type="predicted"/>
<organism evidence="2 3">
    <name type="scientific">Ambrosia artemisiifolia</name>
    <name type="common">Common ragweed</name>
    <dbReference type="NCBI Taxonomy" id="4212"/>
    <lineage>
        <taxon>Eukaryota</taxon>
        <taxon>Viridiplantae</taxon>
        <taxon>Streptophyta</taxon>
        <taxon>Embryophyta</taxon>
        <taxon>Tracheophyta</taxon>
        <taxon>Spermatophyta</taxon>
        <taxon>Magnoliopsida</taxon>
        <taxon>eudicotyledons</taxon>
        <taxon>Gunneridae</taxon>
        <taxon>Pentapetalae</taxon>
        <taxon>asterids</taxon>
        <taxon>campanulids</taxon>
        <taxon>Asterales</taxon>
        <taxon>Asteraceae</taxon>
        <taxon>Asteroideae</taxon>
        <taxon>Heliantheae alliance</taxon>
        <taxon>Heliantheae</taxon>
        <taxon>Ambrosia</taxon>
    </lineage>
</organism>
<keyword evidence="1" id="KW-0812">Transmembrane</keyword>
<evidence type="ECO:0000313" key="2">
    <source>
        <dbReference type="EMBL" id="KAI7735215.1"/>
    </source>
</evidence>